<evidence type="ECO:0000256" key="5">
    <source>
        <dbReference type="ARBA" id="ARBA00022898"/>
    </source>
</evidence>
<reference evidence="9" key="1">
    <citation type="submission" date="2022-11" db="EMBL/GenBank/DDBJ databases">
        <title>Centuries of genome instability and evolution in soft-shell clam transmissible cancer (bioRxiv).</title>
        <authorList>
            <person name="Hart S.F.M."/>
            <person name="Yonemitsu M.A."/>
            <person name="Giersch R.M."/>
            <person name="Beal B.F."/>
            <person name="Arriagada G."/>
            <person name="Davis B.W."/>
            <person name="Ostrander E.A."/>
            <person name="Goff S.P."/>
            <person name="Metzger M.J."/>
        </authorList>
    </citation>
    <scope>NUCLEOTIDE SEQUENCE</scope>
    <source>
        <strain evidence="9">MELC-2E11</strain>
        <tissue evidence="9">Siphon/mantle</tissue>
    </source>
</reference>
<name>A0ABY7EVL9_MYAAR</name>
<comment type="similarity">
    <text evidence="3 8">Belongs to the trans-sulfuration enzymes family.</text>
</comment>
<dbReference type="EC" id="4.4.1.1" evidence="4"/>
<dbReference type="InterPro" id="IPR054542">
    <property type="entry name" value="Cys_met_metab_PP"/>
</dbReference>
<evidence type="ECO:0000313" key="10">
    <source>
        <dbReference type="Proteomes" id="UP001164746"/>
    </source>
</evidence>
<dbReference type="Gene3D" id="3.40.640.10">
    <property type="entry name" value="Type I PLP-dependent aspartate aminotransferase-like (Major domain)"/>
    <property type="match status" value="1"/>
</dbReference>
<comment type="cofactor">
    <cofactor evidence="1 8">
        <name>pyridoxal 5'-phosphate</name>
        <dbReference type="ChEBI" id="CHEBI:597326"/>
    </cofactor>
</comment>
<evidence type="ECO:0000256" key="3">
    <source>
        <dbReference type="ARBA" id="ARBA00009077"/>
    </source>
</evidence>
<dbReference type="CDD" id="cd00614">
    <property type="entry name" value="CGS_like"/>
    <property type="match status" value="1"/>
</dbReference>
<dbReference type="PANTHER" id="PTHR11808:SF15">
    <property type="entry name" value="CYSTATHIONINE GAMMA-LYASE"/>
    <property type="match status" value="1"/>
</dbReference>
<sequence length="471" mass="52578">MENFKPYDHFATDALHAGQEPEKWKSMAVVPPISMSTTFKQFGPGDHTGYEYSRSGNPTRNCLEECLAKLENAKHGMVFASGLAATNTMTFLLKHGDHIIGMDDLYGGTNRMFRQCTSRMGIDISMVDCTNLSNVEAAIKPNTKMVWIETPTNPTMRIVDIAGVVEIVRKKATKDCFVVVDNTFMSSYFQRPLDLGADIVFHSLTKYMNGHSDTVMGCACTNSDDLHEKLRFLQNAIGPVPSPFDSFLVNRGLKTLHIRMKEHMKNGLAVANFLEADPRVEKVIHPGLKSHPQYELAKKQMIGYSGMVSFYIKGGLDQASTFLKNLKVFTLAESLGGFESLAELPSIMTHASVPPEDRVKLGISDNLIRLSVGIEDEQDLVKDVEQALKAACYISVNIKYLIDWVKYLVIGGYEWFASVVSVEVNGGFAISFMLKDLKCTYRKCYDVEIDKKSFIYTSILTSDVTIFLNKP</sequence>
<evidence type="ECO:0000256" key="4">
    <source>
        <dbReference type="ARBA" id="ARBA00012085"/>
    </source>
</evidence>
<dbReference type="SUPFAM" id="SSF53383">
    <property type="entry name" value="PLP-dependent transferases"/>
    <property type="match status" value="1"/>
</dbReference>
<dbReference type="InterPro" id="IPR000277">
    <property type="entry name" value="Cys/Met-Metab_PyrdxlP-dep_enz"/>
</dbReference>
<dbReference type="Pfam" id="PF01053">
    <property type="entry name" value="Cys_Met_Meta_PP"/>
    <property type="match status" value="1"/>
</dbReference>
<accession>A0ABY7EVL9</accession>
<proteinExistence type="inferred from homology"/>
<keyword evidence="6" id="KW-0028">Amino-acid biosynthesis</keyword>
<dbReference type="PANTHER" id="PTHR11808">
    <property type="entry name" value="TRANS-SULFURATION ENZYME FAMILY MEMBER"/>
    <property type="match status" value="1"/>
</dbReference>
<keyword evidence="6" id="KW-0198">Cysteine biosynthesis</keyword>
<dbReference type="InterPro" id="IPR015424">
    <property type="entry name" value="PyrdxlP-dep_Trfase"/>
</dbReference>
<evidence type="ECO:0000256" key="1">
    <source>
        <dbReference type="ARBA" id="ARBA00001933"/>
    </source>
</evidence>
<evidence type="ECO:0000256" key="2">
    <source>
        <dbReference type="ARBA" id="ARBA00005038"/>
    </source>
</evidence>
<gene>
    <name evidence="9" type="ORF">MAR_027472</name>
</gene>
<keyword evidence="10" id="KW-1185">Reference proteome</keyword>
<evidence type="ECO:0000256" key="6">
    <source>
        <dbReference type="ARBA" id="ARBA00023192"/>
    </source>
</evidence>
<dbReference type="Gene3D" id="3.90.1150.10">
    <property type="entry name" value="Aspartate Aminotransferase, domain 1"/>
    <property type="match status" value="1"/>
</dbReference>
<dbReference type="PROSITE" id="PS00868">
    <property type="entry name" value="CYS_MET_METAB_PP"/>
    <property type="match status" value="1"/>
</dbReference>
<keyword evidence="5 8" id="KW-0663">Pyridoxal phosphate</keyword>
<dbReference type="InterPro" id="IPR015421">
    <property type="entry name" value="PyrdxlP-dep_Trfase_major"/>
</dbReference>
<dbReference type="EMBL" id="CP111019">
    <property type="protein sequence ID" value="WAR13292.1"/>
    <property type="molecule type" value="Genomic_DNA"/>
</dbReference>
<organism evidence="9 10">
    <name type="scientific">Mya arenaria</name>
    <name type="common">Soft-shell clam</name>
    <dbReference type="NCBI Taxonomy" id="6604"/>
    <lineage>
        <taxon>Eukaryota</taxon>
        <taxon>Metazoa</taxon>
        <taxon>Spiralia</taxon>
        <taxon>Lophotrochozoa</taxon>
        <taxon>Mollusca</taxon>
        <taxon>Bivalvia</taxon>
        <taxon>Autobranchia</taxon>
        <taxon>Heteroconchia</taxon>
        <taxon>Euheterodonta</taxon>
        <taxon>Imparidentia</taxon>
        <taxon>Neoheterodontei</taxon>
        <taxon>Myida</taxon>
        <taxon>Myoidea</taxon>
        <taxon>Myidae</taxon>
        <taxon>Mya</taxon>
    </lineage>
</organism>
<dbReference type="PIRSF" id="PIRSF001434">
    <property type="entry name" value="CGS"/>
    <property type="match status" value="1"/>
</dbReference>
<evidence type="ECO:0000256" key="8">
    <source>
        <dbReference type="RuleBase" id="RU362118"/>
    </source>
</evidence>
<dbReference type="InterPro" id="IPR015422">
    <property type="entry name" value="PyrdxlP-dep_Trfase_small"/>
</dbReference>
<evidence type="ECO:0000313" key="9">
    <source>
        <dbReference type="EMBL" id="WAR13292.1"/>
    </source>
</evidence>
<comment type="pathway">
    <text evidence="2">Amino-acid biosynthesis; L-cysteine biosynthesis; L-cysteine from L-homocysteine and L-serine: step 2/2.</text>
</comment>
<protein>
    <recommendedName>
        <fullName evidence="4">cystathionine gamma-lyase</fullName>
        <ecNumber evidence="4">4.4.1.1</ecNumber>
    </recommendedName>
    <alternativeName>
        <fullName evidence="7">Gamma-cystathionase</fullName>
    </alternativeName>
</protein>
<evidence type="ECO:0000256" key="7">
    <source>
        <dbReference type="ARBA" id="ARBA00029853"/>
    </source>
</evidence>
<dbReference type="Proteomes" id="UP001164746">
    <property type="component" value="Chromosome 8"/>
</dbReference>